<sequence>MGAVSSEARFLLRLQTIIIISKSCAASYLYVAAFLVARPAVVSADILAHLGRSRRR</sequence>
<name>A0A067SRQ0_GALM3</name>
<dbReference type="AlphaFoldDB" id="A0A067SRQ0"/>
<dbReference type="HOGENOM" id="CLU_3014289_0_0_1"/>
<accession>A0A067SRQ0</accession>
<reference evidence="2" key="1">
    <citation type="journal article" date="2014" name="Proc. Natl. Acad. Sci. U.S.A.">
        <title>Extensive sampling of basidiomycete genomes demonstrates inadequacy of the white-rot/brown-rot paradigm for wood decay fungi.</title>
        <authorList>
            <person name="Riley R."/>
            <person name="Salamov A.A."/>
            <person name="Brown D.W."/>
            <person name="Nagy L.G."/>
            <person name="Floudas D."/>
            <person name="Held B.W."/>
            <person name="Levasseur A."/>
            <person name="Lombard V."/>
            <person name="Morin E."/>
            <person name="Otillar R."/>
            <person name="Lindquist E.A."/>
            <person name="Sun H."/>
            <person name="LaButti K.M."/>
            <person name="Schmutz J."/>
            <person name="Jabbour D."/>
            <person name="Luo H."/>
            <person name="Baker S.E."/>
            <person name="Pisabarro A.G."/>
            <person name="Walton J.D."/>
            <person name="Blanchette R.A."/>
            <person name="Henrissat B."/>
            <person name="Martin F."/>
            <person name="Cullen D."/>
            <person name="Hibbett D.S."/>
            <person name="Grigoriev I.V."/>
        </authorList>
    </citation>
    <scope>NUCLEOTIDE SEQUENCE [LARGE SCALE GENOMIC DNA]</scope>
    <source>
        <strain evidence="2">CBS 339.88</strain>
    </source>
</reference>
<protein>
    <submittedName>
        <fullName evidence="1">Uncharacterized protein</fullName>
    </submittedName>
</protein>
<keyword evidence="2" id="KW-1185">Reference proteome</keyword>
<dbReference type="Proteomes" id="UP000027222">
    <property type="component" value="Unassembled WGS sequence"/>
</dbReference>
<dbReference type="EMBL" id="KL142388">
    <property type="protein sequence ID" value="KDR72727.1"/>
    <property type="molecule type" value="Genomic_DNA"/>
</dbReference>
<gene>
    <name evidence="1" type="ORF">GALMADRAFT_252943</name>
</gene>
<evidence type="ECO:0000313" key="1">
    <source>
        <dbReference type="EMBL" id="KDR72727.1"/>
    </source>
</evidence>
<organism evidence="1 2">
    <name type="scientific">Galerina marginata (strain CBS 339.88)</name>
    <dbReference type="NCBI Taxonomy" id="685588"/>
    <lineage>
        <taxon>Eukaryota</taxon>
        <taxon>Fungi</taxon>
        <taxon>Dikarya</taxon>
        <taxon>Basidiomycota</taxon>
        <taxon>Agaricomycotina</taxon>
        <taxon>Agaricomycetes</taxon>
        <taxon>Agaricomycetidae</taxon>
        <taxon>Agaricales</taxon>
        <taxon>Agaricineae</taxon>
        <taxon>Strophariaceae</taxon>
        <taxon>Galerina</taxon>
    </lineage>
</organism>
<evidence type="ECO:0000313" key="2">
    <source>
        <dbReference type="Proteomes" id="UP000027222"/>
    </source>
</evidence>
<proteinExistence type="predicted"/>